<accession>A0ABT7VPC3</accession>
<dbReference type="Proteomes" id="UP001529423">
    <property type="component" value="Unassembled WGS sequence"/>
</dbReference>
<keyword evidence="2" id="KW-1185">Reference proteome</keyword>
<gene>
    <name evidence="1" type="ORF">QUW46_08445</name>
</gene>
<protein>
    <submittedName>
        <fullName evidence="1">Uncharacterized protein</fullName>
    </submittedName>
</protein>
<reference evidence="1" key="2">
    <citation type="submission" date="2023-06" db="EMBL/GenBank/DDBJ databases">
        <authorList>
            <person name="Zeman M."/>
            <person name="Kubasova T."/>
            <person name="Jahodarova E."/>
            <person name="Nykrynova M."/>
            <person name="Rychlik I."/>
        </authorList>
    </citation>
    <scope>NUCLEOTIDE SEQUENCE</scope>
    <source>
        <strain evidence="1">105_WCHN</strain>
    </source>
</reference>
<evidence type="ECO:0000313" key="1">
    <source>
        <dbReference type="EMBL" id="MDM8334593.1"/>
    </source>
</evidence>
<organism evidence="1 2">
    <name type="scientific">Limosilactobacillus panis</name>
    <dbReference type="NCBI Taxonomy" id="47493"/>
    <lineage>
        <taxon>Bacteria</taxon>
        <taxon>Bacillati</taxon>
        <taxon>Bacillota</taxon>
        <taxon>Bacilli</taxon>
        <taxon>Lactobacillales</taxon>
        <taxon>Lactobacillaceae</taxon>
        <taxon>Limosilactobacillus</taxon>
    </lineage>
</organism>
<sequence>MGVTDGHPHKHNAVFTIRENPNSEGLSYATWLHSYPYCLPF</sequence>
<evidence type="ECO:0000313" key="2">
    <source>
        <dbReference type="Proteomes" id="UP001529423"/>
    </source>
</evidence>
<name>A0ABT7VPC3_9LACO</name>
<dbReference type="EMBL" id="JAUDEO010000063">
    <property type="protein sequence ID" value="MDM8334593.1"/>
    <property type="molecule type" value="Genomic_DNA"/>
</dbReference>
<comment type="caution">
    <text evidence="1">The sequence shown here is derived from an EMBL/GenBank/DDBJ whole genome shotgun (WGS) entry which is preliminary data.</text>
</comment>
<reference evidence="1" key="1">
    <citation type="submission" date="2023-06" db="EMBL/GenBank/DDBJ databases">
        <title>Identification and characterization of horizontal gene transfer across gut microbiota members of farm animals based on homology search.</title>
        <authorList>
            <person name="Schwarzerova J."/>
            <person name="Nykrynova M."/>
            <person name="Jureckova K."/>
            <person name="Cejkova D."/>
            <person name="Rychlik I."/>
        </authorList>
    </citation>
    <scope>NUCLEOTIDE SEQUENCE</scope>
    <source>
        <strain evidence="1">105_WCHN</strain>
    </source>
</reference>
<proteinExistence type="predicted"/>